<dbReference type="InterPro" id="IPR036721">
    <property type="entry name" value="RCK_C_sf"/>
</dbReference>
<dbReference type="PRINTS" id="PR00335">
    <property type="entry name" value="KUPTAKETRKA"/>
</dbReference>
<evidence type="ECO:0000259" key="7">
    <source>
        <dbReference type="PROSITE" id="PS51201"/>
    </source>
</evidence>
<dbReference type="EMBL" id="JARQAZ010000005">
    <property type="protein sequence ID" value="MDT2770610.1"/>
    <property type="molecule type" value="Genomic_DNA"/>
</dbReference>
<dbReference type="InterPro" id="IPR050721">
    <property type="entry name" value="Trk_Ktr_HKT_K-transport"/>
</dbReference>
<dbReference type="EMBL" id="JARQAI010000003">
    <property type="protein sequence ID" value="MDT2736244.1"/>
    <property type="molecule type" value="Genomic_DNA"/>
</dbReference>
<dbReference type="NCBIfam" id="NF007041">
    <property type="entry name" value="PRK09496.3-4"/>
    <property type="match status" value="1"/>
</dbReference>
<dbReference type="SUPFAM" id="SSF51735">
    <property type="entry name" value="NAD(P)-binding Rossmann-fold domains"/>
    <property type="match status" value="2"/>
</dbReference>
<feature type="domain" description="RCK N-terminal" evidence="7">
    <location>
        <begin position="1"/>
        <end position="126"/>
    </location>
</feature>
<dbReference type="Proteomes" id="UP001180842">
    <property type="component" value="Unassembled WGS sequence"/>
</dbReference>
<evidence type="ECO:0000313" key="11">
    <source>
        <dbReference type="Proteomes" id="UP001180842"/>
    </source>
</evidence>
<dbReference type="GO" id="GO:0005886">
    <property type="term" value="C:plasma membrane"/>
    <property type="evidence" value="ECO:0007669"/>
    <property type="project" value="InterPro"/>
</dbReference>
<feature type="domain" description="RCK C-terminal" evidence="8">
    <location>
        <begin position="374"/>
        <end position="455"/>
    </location>
</feature>
<keyword evidence="6" id="KW-0406">Ion transport</keyword>
<dbReference type="NCBIfam" id="NF007039">
    <property type="entry name" value="PRK09496.3-2"/>
    <property type="match status" value="1"/>
</dbReference>
<dbReference type="NCBIfam" id="NF007031">
    <property type="entry name" value="PRK09496.1-2"/>
    <property type="match status" value="1"/>
</dbReference>
<dbReference type="NCBIfam" id="NF007032">
    <property type="entry name" value="PRK09496.1-4"/>
    <property type="match status" value="1"/>
</dbReference>
<keyword evidence="2" id="KW-0813">Transport</keyword>
<comment type="caution">
    <text evidence="9">The sequence shown here is derived from an EMBL/GenBank/DDBJ whole genome shotgun (WGS) entry which is preliminary data.</text>
</comment>
<dbReference type="SUPFAM" id="SSF116726">
    <property type="entry name" value="TrkA C-terminal domain-like"/>
    <property type="match status" value="2"/>
</dbReference>
<dbReference type="Pfam" id="PF02254">
    <property type="entry name" value="TrkA_N"/>
    <property type="match status" value="2"/>
</dbReference>
<dbReference type="RefSeq" id="WP_067623367.1">
    <property type="nucleotide sequence ID" value="NZ_BAAAXL010000027.1"/>
</dbReference>
<reference evidence="9 12" key="1">
    <citation type="submission" date="2023-03" db="EMBL/GenBank/DDBJ databases">
        <authorList>
            <person name="Shen W."/>
            <person name="Cai J."/>
        </authorList>
    </citation>
    <scope>NUCLEOTIDE SEQUENCE</scope>
    <source>
        <strain evidence="9">P69-2</strain>
        <strain evidence="10 12">Y59</strain>
    </source>
</reference>
<dbReference type="InterPro" id="IPR003148">
    <property type="entry name" value="RCK_N"/>
</dbReference>
<keyword evidence="12" id="KW-1185">Reference proteome</keyword>
<evidence type="ECO:0000313" key="9">
    <source>
        <dbReference type="EMBL" id="MDT2736244.1"/>
    </source>
</evidence>
<name>A0AAE4I1S2_9ENTE</name>
<evidence type="ECO:0000256" key="2">
    <source>
        <dbReference type="ARBA" id="ARBA00022448"/>
    </source>
</evidence>
<accession>A0AAE4I1S2</accession>
<dbReference type="PROSITE" id="PS51201">
    <property type="entry name" value="RCK_N"/>
    <property type="match status" value="2"/>
</dbReference>
<dbReference type="Gene3D" id="3.40.50.720">
    <property type="entry name" value="NAD(P)-binding Rossmann-like Domain"/>
    <property type="match status" value="2"/>
</dbReference>
<gene>
    <name evidence="9" type="primary">trkA</name>
    <name evidence="9" type="ORF">P7H00_03710</name>
    <name evidence="10" type="ORF">P7H46_07095</name>
</gene>
<dbReference type="PROSITE" id="PS51202">
    <property type="entry name" value="RCK_C"/>
    <property type="match status" value="2"/>
</dbReference>
<dbReference type="InterPro" id="IPR036291">
    <property type="entry name" value="NAD(P)-bd_dom_sf"/>
</dbReference>
<evidence type="ECO:0000259" key="8">
    <source>
        <dbReference type="PROSITE" id="PS51202"/>
    </source>
</evidence>
<dbReference type="GO" id="GO:0015079">
    <property type="term" value="F:potassium ion transmembrane transporter activity"/>
    <property type="evidence" value="ECO:0007669"/>
    <property type="project" value="InterPro"/>
</dbReference>
<dbReference type="Proteomes" id="UP001269061">
    <property type="component" value="Unassembled WGS sequence"/>
</dbReference>
<evidence type="ECO:0000313" key="10">
    <source>
        <dbReference type="EMBL" id="MDT2770610.1"/>
    </source>
</evidence>
<proteinExistence type="predicted"/>
<evidence type="ECO:0000256" key="1">
    <source>
        <dbReference type="ARBA" id="ARBA00017378"/>
    </source>
</evidence>
<dbReference type="InterPro" id="IPR006037">
    <property type="entry name" value="RCK_C"/>
</dbReference>
<dbReference type="NCBIfam" id="NF007033">
    <property type="entry name" value="PRK09496.1-5"/>
    <property type="match status" value="1"/>
</dbReference>
<evidence type="ECO:0000256" key="3">
    <source>
        <dbReference type="ARBA" id="ARBA00022538"/>
    </source>
</evidence>
<feature type="domain" description="RCK C-terminal" evidence="8">
    <location>
        <begin position="142"/>
        <end position="225"/>
    </location>
</feature>
<protein>
    <recommendedName>
        <fullName evidence="1">Trk system potassium uptake protein TrkA</fullName>
    </recommendedName>
</protein>
<dbReference type="PANTHER" id="PTHR43833">
    <property type="entry name" value="POTASSIUM CHANNEL PROTEIN 2-RELATED-RELATED"/>
    <property type="match status" value="1"/>
</dbReference>
<sequence length="457" mass="51460">MKIIILGAGKVGKTLTQQLSDEEYDYDVVVVDLHPEKIEAIVNQFDVLGVVGDGATYDILLEAGVEETDIIIAVTQSDELNILACLMAEKMGALNSIARVRNPEYLKQRSFMRDQLGLSMIINPELEAANEIRRMLLFPSAFKVDTFVSGKIELAEFRLRENTRLIGVPLSRLNKVSKTNVLICAVRRKDQLIIPNGDDVLEQGDRIHVMGQHRDLVRFCQDINLFEQKTKRVIIVGGGRIAYYLTKQLVEQGIQVKIIECDHQRCVDLSIKLPEATIIESDGSDEEILIEEGIEGVDAFVALTGLDEENIVISLYAKQMKAKKTIAKVTRTNFMNVLDQLDIDSVISPKSIIATQILRFVRAKSNQDDDSSVKTLHHLFNDDVDAMEFVVTPQTCFLNKKVSELTLKNNVLLAAISRERGFVIPKGDTEIRLKDHIVVITTDRKIYSLNDLVRRQR</sequence>
<dbReference type="InterPro" id="IPR006036">
    <property type="entry name" value="K_uptake_TrkA"/>
</dbReference>
<evidence type="ECO:0000256" key="4">
    <source>
        <dbReference type="ARBA" id="ARBA00022958"/>
    </source>
</evidence>
<organism evidence="9 11">
    <name type="scientific">Enterococcus pseudoavium</name>
    <dbReference type="NCBI Taxonomy" id="44007"/>
    <lineage>
        <taxon>Bacteria</taxon>
        <taxon>Bacillati</taxon>
        <taxon>Bacillota</taxon>
        <taxon>Bacilli</taxon>
        <taxon>Lactobacillales</taxon>
        <taxon>Enterococcaceae</taxon>
        <taxon>Enterococcus</taxon>
    </lineage>
</organism>
<evidence type="ECO:0000256" key="5">
    <source>
        <dbReference type="ARBA" id="ARBA00023027"/>
    </source>
</evidence>
<keyword evidence="5" id="KW-0520">NAD</keyword>
<keyword evidence="3" id="KW-0633">Potassium transport</keyword>
<feature type="domain" description="RCK N-terminal" evidence="7">
    <location>
        <begin position="230"/>
        <end position="347"/>
    </location>
</feature>
<dbReference type="PANTHER" id="PTHR43833:SF5">
    <property type="entry name" value="TRK SYSTEM POTASSIUM UPTAKE PROTEIN TRKA"/>
    <property type="match status" value="1"/>
</dbReference>
<evidence type="ECO:0000313" key="12">
    <source>
        <dbReference type="Proteomes" id="UP001269061"/>
    </source>
</evidence>
<dbReference type="Gene3D" id="3.30.70.1450">
    <property type="entry name" value="Regulator of K+ conductance, C-terminal domain"/>
    <property type="match status" value="2"/>
</dbReference>
<dbReference type="Pfam" id="PF02080">
    <property type="entry name" value="TrkA_C"/>
    <property type="match status" value="2"/>
</dbReference>
<evidence type="ECO:0000256" key="6">
    <source>
        <dbReference type="ARBA" id="ARBA00023065"/>
    </source>
</evidence>
<dbReference type="AlphaFoldDB" id="A0AAE4I1S2"/>
<keyword evidence="4" id="KW-0630">Potassium</keyword>